<dbReference type="RefSeq" id="XP_041553383.1">
    <property type="nucleotide sequence ID" value="XM_041700394.1"/>
</dbReference>
<evidence type="ECO:0000313" key="15">
    <source>
        <dbReference type="Proteomes" id="UP000654913"/>
    </source>
</evidence>
<dbReference type="GO" id="GO:0004190">
    <property type="term" value="F:aspartic-type endopeptidase activity"/>
    <property type="evidence" value="ECO:0007669"/>
    <property type="project" value="UniProtKB-KW"/>
</dbReference>
<keyword evidence="3" id="KW-0336">GPI-anchor</keyword>
<comment type="similarity">
    <text evidence="2 10">Belongs to the peptidase A1 family.</text>
</comment>
<evidence type="ECO:0000256" key="3">
    <source>
        <dbReference type="ARBA" id="ARBA00022622"/>
    </source>
</evidence>
<dbReference type="Gene3D" id="2.40.70.10">
    <property type="entry name" value="Acid Proteases"/>
    <property type="match status" value="2"/>
</dbReference>
<evidence type="ECO:0000256" key="1">
    <source>
        <dbReference type="ARBA" id="ARBA00004609"/>
    </source>
</evidence>
<dbReference type="PRINTS" id="PR00792">
    <property type="entry name" value="PEPSIN"/>
</dbReference>
<evidence type="ECO:0000256" key="2">
    <source>
        <dbReference type="ARBA" id="ARBA00007447"/>
    </source>
</evidence>
<dbReference type="SUPFAM" id="SSF50630">
    <property type="entry name" value="Acid proteases"/>
    <property type="match status" value="1"/>
</dbReference>
<proteinExistence type="inferred from homology"/>
<dbReference type="KEGG" id="apuu:APUU_21621A"/>
<keyword evidence="5 12" id="KW-0732">Signal</keyword>
<dbReference type="InterPro" id="IPR021109">
    <property type="entry name" value="Peptidase_aspartic_dom_sf"/>
</dbReference>
<accession>A0A7R8AIX5</accession>
<protein>
    <recommendedName>
        <fullName evidence="13">Peptidase A1 domain-containing protein</fullName>
    </recommendedName>
</protein>
<feature type="compositionally biased region" description="Acidic residues" evidence="11">
    <location>
        <begin position="483"/>
        <end position="492"/>
    </location>
</feature>
<evidence type="ECO:0000256" key="4">
    <source>
        <dbReference type="ARBA" id="ARBA00022670"/>
    </source>
</evidence>
<evidence type="ECO:0000256" key="7">
    <source>
        <dbReference type="ARBA" id="ARBA00022801"/>
    </source>
</evidence>
<dbReference type="PROSITE" id="PS00141">
    <property type="entry name" value="ASP_PROTEASE"/>
    <property type="match status" value="1"/>
</dbReference>
<feature type="active site" evidence="8">
    <location>
        <position position="283"/>
    </location>
</feature>
<dbReference type="GO" id="GO:0005886">
    <property type="term" value="C:plasma membrane"/>
    <property type="evidence" value="ECO:0007669"/>
    <property type="project" value="UniProtKB-SubCell"/>
</dbReference>
<keyword evidence="9" id="KW-1015">Disulfide bond</keyword>
<dbReference type="InterPro" id="IPR001461">
    <property type="entry name" value="Aspartic_peptidase_A1"/>
</dbReference>
<sequence>MRIFLLSSLAALAVPGLCALSVHESDSPHVLQLGLKRNRHDDPVGRDRKRWKRQTVNVGLYGDSMGGDIYSTNLTLGSPPQRVEVSVDTGSSDLWVVYSDNDICDVEGARCDSFGTYDPRDSKNANTLSDRFSIQYGDSSWAEGHYAVDSLVIEDAEVPKAQFAVAMTSGIDKGILGIGYPANEVARKMYPNLPELLVTNNITASSAYSLWLNRLGEDEGTILFGGVNTAHYTGSLQTVPVVPYSNQYVHLWITLTELSASSEKDSIHHSFPTDSLPLAVLLDSGSTLTYLPAPLVKSIYSALDVHFYEEAQVGYVPCNSYLTEREDYNLTFSFNGAKVSVPLSELVLQDSLHYTDDALHINGEQSCTFGILPSADFFPILGDTFLRSAYVVFDLDNNEVSLAQAKYNPDEDKILEIGDGDDSVPHATPVDDPVTTASVTTGGASLVLPTGFTNSPIFPSRTASATASATAVVDATDTGSGGDDSDSDDEDTPGNGAGVGRGVNSLLGAGVVGVGLFLAL</sequence>
<evidence type="ECO:0000256" key="6">
    <source>
        <dbReference type="ARBA" id="ARBA00022750"/>
    </source>
</evidence>
<evidence type="ECO:0000256" key="10">
    <source>
        <dbReference type="RuleBase" id="RU000454"/>
    </source>
</evidence>
<dbReference type="PANTHER" id="PTHR47966">
    <property type="entry name" value="BETA-SITE APP-CLEAVING ENZYME, ISOFORM A-RELATED"/>
    <property type="match status" value="1"/>
</dbReference>
<feature type="compositionally biased region" description="Low complexity" evidence="11">
    <location>
        <begin position="469"/>
        <end position="478"/>
    </location>
</feature>
<evidence type="ECO:0000256" key="11">
    <source>
        <dbReference type="SAM" id="MobiDB-lite"/>
    </source>
</evidence>
<organism evidence="14 15">
    <name type="scientific">Aspergillus puulaauensis</name>
    <dbReference type="NCBI Taxonomy" id="1220207"/>
    <lineage>
        <taxon>Eukaryota</taxon>
        <taxon>Fungi</taxon>
        <taxon>Dikarya</taxon>
        <taxon>Ascomycota</taxon>
        <taxon>Pezizomycotina</taxon>
        <taxon>Eurotiomycetes</taxon>
        <taxon>Eurotiomycetidae</taxon>
        <taxon>Eurotiales</taxon>
        <taxon>Aspergillaceae</taxon>
        <taxon>Aspergillus</taxon>
    </lineage>
</organism>
<reference evidence="14" key="2">
    <citation type="submission" date="2021-02" db="EMBL/GenBank/DDBJ databases">
        <title>Aspergillus puulaauensis MK2 genome sequence.</title>
        <authorList>
            <person name="Futagami T."/>
            <person name="Mori K."/>
            <person name="Kadooka C."/>
            <person name="Tanaka T."/>
        </authorList>
    </citation>
    <scope>NUCLEOTIDE SEQUENCE</scope>
    <source>
        <strain evidence="14">MK2</strain>
    </source>
</reference>
<comment type="subcellular location">
    <subcellularLocation>
        <location evidence="1">Cell membrane</location>
        <topology evidence="1">Lipid-anchor</topology>
        <topology evidence="1">GPI-anchor</topology>
    </subcellularLocation>
</comment>
<feature type="disulfide bond" evidence="9">
    <location>
        <begin position="318"/>
        <end position="367"/>
    </location>
</feature>
<feature type="domain" description="Peptidase A1" evidence="13">
    <location>
        <begin position="70"/>
        <end position="403"/>
    </location>
</feature>
<keyword evidence="7 10" id="KW-0378">Hydrolase</keyword>
<dbReference type="GO" id="GO:0098552">
    <property type="term" value="C:side of membrane"/>
    <property type="evidence" value="ECO:0007669"/>
    <property type="project" value="UniProtKB-KW"/>
</dbReference>
<dbReference type="AlphaFoldDB" id="A0A7R8AIX5"/>
<name>A0A7R8AIX5_9EURO</name>
<gene>
    <name evidence="14" type="ORF">APUU_21621A</name>
</gene>
<feature type="region of interest" description="Disordered" evidence="11">
    <location>
        <begin position="469"/>
        <end position="502"/>
    </location>
</feature>
<evidence type="ECO:0000313" key="14">
    <source>
        <dbReference type="EMBL" id="BCS21189.1"/>
    </source>
</evidence>
<keyword evidence="3" id="KW-0325">Glycoprotein</keyword>
<evidence type="ECO:0000256" key="8">
    <source>
        <dbReference type="PIRSR" id="PIRSR601461-1"/>
    </source>
</evidence>
<keyword evidence="4 10" id="KW-0645">Protease</keyword>
<dbReference type="Proteomes" id="UP000654913">
    <property type="component" value="Chromosome 2"/>
</dbReference>
<dbReference type="InterPro" id="IPR001969">
    <property type="entry name" value="Aspartic_peptidase_AS"/>
</dbReference>
<dbReference type="PROSITE" id="PS51767">
    <property type="entry name" value="PEPTIDASE_A1"/>
    <property type="match status" value="1"/>
</dbReference>
<evidence type="ECO:0000256" key="12">
    <source>
        <dbReference type="SAM" id="SignalP"/>
    </source>
</evidence>
<dbReference type="GeneID" id="64971194"/>
<dbReference type="GO" id="GO:0006508">
    <property type="term" value="P:proteolysis"/>
    <property type="evidence" value="ECO:0007669"/>
    <property type="project" value="UniProtKB-KW"/>
</dbReference>
<evidence type="ECO:0000256" key="9">
    <source>
        <dbReference type="PIRSR" id="PIRSR601461-2"/>
    </source>
</evidence>
<feature type="chain" id="PRO_5031309925" description="Peptidase A1 domain-containing protein" evidence="12">
    <location>
        <begin position="20"/>
        <end position="520"/>
    </location>
</feature>
<dbReference type="PANTHER" id="PTHR47966:SF65">
    <property type="entry name" value="ASPARTIC-TYPE ENDOPEPTIDASE"/>
    <property type="match status" value="1"/>
</dbReference>
<dbReference type="InterPro" id="IPR033121">
    <property type="entry name" value="PEPTIDASE_A1"/>
</dbReference>
<evidence type="ECO:0000259" key="13">
    <source>
        <dbReference type="PROSITE" id="PS51767"/>
    </source>
</evidence>
<dbReference type="EMBL" id="AP024444">
    <property type="protein sequence ID" value="BCS21189.1"/>
    <property type="molecule type" value="Genomic_DNA"/>
</dbReference>
<dbReference type="Pfam" id="PF00026">
    <property type="entry name" value="Asp"/>
    <property type="match status" value="1"/>
</dbReference>
<dbReference type="OrthoDB" id="771136at2759"/>
<feature type="signal peptide" evidence="12">
    <location>
        <begin position="1"/>
        <end position="19"/>
    </location>
</feature>
<dbReference type="InterPro" id="IPR033876">
    <property type="entry name" value="SAP-like"/>
</dbReference>
<evidence type="ECO:0000256" key="5">
    <source>
        <dbReference type="ARBA" id="ARBA00022729"/>
    </source>
</evidence>
<keyword evidence="6 10" id="KW-0064">Aspartyl protease</keyword>
<dbReference type="CDD" id="cd05474">
    <property type="entry name" value="SAP_like"/>
    <property type="match status" value="1"/>
</dbReference>
<feature type="active site" evidence="8">
    <location>
        <position position="88"/>
    </location>
</feature>
<keyword evidence="3" id="KW-0449">Lipoprotein</keyword>
<reference evidence="14" key="1">
    <citation type="submission" date="2021-01" db="EMBL/GenBank/DDBJ databases">
        <authorList>
            <consortium name="Aspergillus puulaauensis MK2 genome sequencing consortium"/>
            <person name="Kazuki M."/>
            <person name="Futagami T."/>
        </authorList>
    </citation>
    <scope>NUCLEOTIDE SEQUENCE</scope>
    <source>
        <strain evidence="14">MK2</strain>
    </source>
</reference>
<keyword evidence="3" id="KW-0472">Membrane</keyword>
<keyword evidence="15" id="KW-1185">Reference proteome</keyword>